<evidence type="ECO:0000313" key="2">
    <source>
        <dbReference type="Proteomes" id="UP000005695"/>
    </source>
</evidence>
<dbReference type="RefSeq" id="WP_006001167.1">
    <property type="nucleotide sequence ID" value="NZ_AAEW02000012.1"/>
</dbReference>
<accession>Q1JYH2</accession>
<evidence type="ECO:0000313" key="1">
    <source>
        <dbReference type="EMBL" id="EAT15234.1"/>
    </source>
</evidence>
<sequence>MNSKQSRTDMAERLFDPVSSDRCHLGVQVMQLSLACWQEATSRDRKDLARQSGLWNLYTDINGHERTQTLDKYLSEETFPRRPRWNRIYATARYVLSAGKESSLLCDQLKQMLESLDKIDGNPSDKSICIR</sequence>
<dbReference type="OrthoDB" id="9797605at2"/>
<reference evidence="1" key="1">
    <citation type="submission" date="2006-05" db="EMBL/GenBank/DDBJ databases">
        <title>Annotation of the draft genome assembly of Desulfuromonas acetoxidans DSM 684.</title>
        <authorList>
            <consortium name="US DOE Joint Genome Institute (JGI-ORNL)"/>
            <person name="Larimer F."/>
            <person name="Land M."/>
            <person name="Hauser L."/>
        </authorList>
    </citation>
    <scope>NUCLEOTIDE SEQUENCE [LARGE SCALE GENOMIC DNA]</scope>
    <source>
        <strain evidence="1">DSM 684</strain>
    </source>
</reference>
<keyword evidence="2" id="KW-1185">Reference proteome</keyword>
<reference evidence="1" key="2">
    <citation type="submission" date="2006-05" db="EMBL/GenBank/DDBJ databases">
        <title>Sequencing of the draft genome and assembly of Desulfuromonas acetoxidans DSM 684.</title>
        <authorList>
            <consortium name="US DOE Joint Genome Institute (JGI-PGF)"/>
            <person name="Copeland A."/>
            <person name="Lucas S."/>
            <person name="Lapidus A."/>
            <person name="Barry K."/>
            <person name="Detter J.C."/>
            <person name="Glavina del Rio T."/>
            <person name="Hammon N."/>
            <person name="Israni S."/>
            <person name="Dalin E."/>
            <person name="Tice H."/>
            <person name="Bruce D."/>
            <person name="Pitluck S."/>
            <person name="Richardson P."/>
        </authorList>
    </citation>
    <scope>NUCLEOTIDE SEQUENCE [LARGE SCALE GENOMIC DNA]</scope>
    <source>
        <strain evidence="1">DSM 684</strain>
    </source>
</reference>
<dbReference type="AlphaFoldDB" id="Q1JYH2"/>
<protein>
    <submittedName>
        <fullName evidence="1">Uncharacterized protein</fullName>
    </submittedName>
</protein>
<proteinExistence type="predicted"/>
<organism evidence="1 2">
    <name type="scientific">Desulfuromonas acetoxidans (strain DSM 684 / 11070)</name>
    <dbReference type="NCBI Taxonomy" id="281689"/>
    <lineage>
        <taxon>Bacteria</taxon>
        <taxon>Pseudomonadati</taxon>
        <taxon>Thermodesulfobacteriota</taxon>
        <taxon>Desulfuromonadia</taxon>
        <taxon>Desulfuromonadales</taxon>
        <taxon>Desulfuromonadaceae</taxon>
        <taxon>Desulfuromonas</taxon>
    </lineage>
</organism>
<dbReference type="EMBL" id="AAEW02000012">
    <property type="protein sequence ID" value="EAT15234.1"/>
    <property type="molecule type" value="Genomic_DNA"/>
</dbReference>
<dbReference type="Proteomes" id="UP000005695">
    <property type="component" value="Unassembled WGS sequence"/>
</dbReference>
<name>Q1JYH2_DESA6</name>
<dbReference type="CDD" id="cd22890">
    <property type="entry name" value="ChiS-DBD"/>
    <property type="match status" value="1"/>
</dbReference>
<comment type="caution">
    <text evidence="1">The sequence shown here is derived from an EMBL/GenBank/DDBJ whole genome shotgun (WGS) entry which is preliminary data.</text>
</comment>
<gene>
    <name evidence="1" type="ORF">Dace_1203</name>
</gene>